<dbReference type="Proteomes" id="UP000297245">
    <property type="component" value="Unassembled WGS sequence"/>
</dbReference>
<keyword evidence="2" id="KW-1185">Reference proteome</keyword>
<sequence>MAPCAAVVPHAAEGETAALEADVAARERAACPRRTLDYPYRDSATPYPFFFIPAFNCCLFDIIELNGLQGGHGVREVLVAAVLVDVRTLNQHVRRLEALSEHYLKEFTIHPRFVRILAQTFWGSMSFFVRTTDQTSIGIIQGPVRGHSRPDTKVDNTIV</sequence>
<dbReference type="AlphaFoldDB" id="A0A4V4HIF3"/>
<organism evidence="1 2">
    <name type="scientific">Dendrothele bispora (strain CBS 962.96)</name>
    <dbReference type="NCBI Taxonomy" id="1314807"/>
    <lineage>
        <taxon>Eukaryota</taxon>
        <taxon>Fungi</taxon>
        <taxon>Dikarya</taxon>
        <taxon>Basidiomycota</taxon>
        <taxon>Agaricomycotina</taxon>
        <taxon>Agaricomycetes</taxon>
        <taxon>Agaricomycetidae</taxon>
        <taxon>Agaricales</taxon>
        <taxon>Agaricales incertae sedis</taxon>
        <taxon>Dendrothele</taxon>
    </lineage>
</organism>
<dbReference type="EMBL" id="ML179043">
    <property type="protein sequence ID" value="THV06376.1"/>
    <property type="molecule type" value="Genomic_DNA"/>
</dbReference>
<proteinExistence type="predicted"/>
<evidence type="ECO:0000313" key="1">
    <source>
        <dbReference type="EMBL" id="THV06376.1"/>
    </source>
</evidence>
<gene>
    <name evidence="1" type="ORF">K435DRAFT_789514</name>
</gene>
<accession>A0A4V4HIF3</accession>
<evidence type="ECO:0000313" key="2">
    <source>
        <dbReference type="Proteomes" id="UP000297245"/>
    </source>
</evidence>
<reference evidence="1 2" key="1">
    <citation type="journal article" date="2019" name="Nat. Ecol. Evol.">
        <title>Megaphylogeny resolves global patterns of mushroom evolution.</title>
        <authorList>
            <person name="Varga T."/>
            <person name="Krizsan K."/>
            <person name="Foldi C."/>
            <person name="Dima B."/>
            <person name="Sanchez-Garcia M."/>
            <person name="Sanchez-Ramirez S."/>
            <person name="Szollosi G.J."/>
            <person name="Szarkandi J.G."/>
            <person name="Papp V."/>
            <person name="Albert L."/>
            <person name="Andreopoulos W."/>
            <person name="Angelini C."/>
            <person name="Antonin V."/>
            <person name="Barry K.W."/>
            <person name="Bougher N.L."/>
            <person name="Buchanan P."/>
            <person name="Buyck B."/>
            <person name="Bense V."/>
            <person name="Catcheside P."/>
            <person name="Chovatia M."/>
            <person name="Cooper J."/>
            <person name="Damon W."/>
            <person name="Desjardin D."/>
            <person name="Finy P."/>
            <person name="Geml J."/>
            <person name="Haridas S."/>
            <person name="Hughes K."/>
            <person name="Justo A."/>
            <person name="Karasinski D."/>
            <person name="Kautmanova I."/>
            <person name="Kiss B."/>
            <person name="Kocsube S."/>
            <person name="Kotiranta H."/>
            <person name="LaButti K.M."/>
            <person name="Lechner B.E."/>
            <person name="Liimatainen K."/>
            <person name="Lipzen A."/>
            <person name="Lukacs Z."/>
            <person name="Mihaltcheva S."/>
            <person name="Morgado L.N."/>
            <person name="Niskanen T."/>
            <person name="Noordeloos M.E."/>
            <person name="Ohm R.A."/>
            <person name="Ortiz-Santana B."/>
            <person name="Ovrebo C."/>
            <person name="Racz N."/>
            <person name="Riley R."/>
            <person name="Savchenko A."/>
            <person name="Shiryaev A."/>
            <person name="Soop K."/>
            <person name="Spirin V."/>
            <person name="Szebenyi C."/>
            <person name="Tomsovsky M."/>
            <person name="Tulloss R.E."/>
            <person name="Uehling J."/>
            <person name="Grigoriev I.V."/>
            <person name="Vagvolgyi C."/>
            <person name="Papp T."/>
            <person name="Martin F.M."/>
            <person name="Miettinen O."/>
            <person name="Hibbett D.S."/>
            <person name="Nagy L.G."/>
        </authorList>
    </citation>
    <scope>NUCLEOTIDE SEQUENCE [LARGE SCALE GENOMIC DNA]</scope>
    <source>
        <strain evidence="1 2">CBS 962.96</strain>
    </source>
</reference>
<name>A0A4V4HIF3_DENBC</name>
<protein>
    <submittedName>
        <fullName evidence="1">Uncharacterized protein</fullName>
    </submittedName>
</protein>